<evidence type="ECO:0008006" key="9">
    <source>
        <dbReference type="Google" id="ProtNLM"/>
    </source>
</evidence>
<evidence type="ECO:0000256" key="7">
    <source>
        <dbReference type="ARBA" id="ARBA00023033"/>
    </source>
</evidence>
<name>A0A1B6DZN3_9HEMI</name>
<proteinExistence type="inferred from homology"/>
<organism evidence="8">
    <name type="scientific">Clastoptera arizonana</name>
    <name type="common">Arizona spittle bug</name>
    <dbReference type="NCBI Taxonomy" id="38151"/>
    <lineage>
        <taxon>Eukaryota</taxon>
        <taxon>Metazoa</taxon>
        <taxon>Ecdysozoa</taxon>
        <taxon>Arthropoda</taxon>
        <taxon>Hexapoda</taxon>
        <taxon>Insecta</taxon>
        <taxon>Pterygota</taxon>
        <taxon>Neoptera</taxon>
        <taxon>Paraneoptera</taxon>
        <taxon>Hemiptera</taxon>
        <taxon>Auchenorrhyncha</taxon>
        <taxon>Cercopoidea</taxon>
        <taxon>Clastopteridae</taxon>
        <taxon>Clastoptera</taxon>
    </lineage>
</organism>
<evidence type="ECO:0000256" key="4">
    <source>
        <dbReference type="ARBA" id="ARBA00022827"/>
    </source>
</evidence>
<feature type="non-terminal residue" evidence="8">
    <location>
        <position position="1"/>
    </location>
</feature>
<dbReference type="GO" id="GO:0050661">
    <property type="term" value="F:NADP binding"/>
    <property type="evidence" value="ECO:0007669"/>
    <property type="project" value="InterPro"/>
</dbReference>
<evidence type="ECO:0000256" key="1">
    <source>
        <dbReference type="ARBA" id="ARBA00001974"/>
    </source>
</evidence>
<dbReference type="SUPFAM" id="SSF51905">
    <property type="entry name" value="FAD/NAD(P)-binding domain"/>
    <property type="match status" value="1"/>
</dbReference>
<reference evidence="8" key="1">
    <citation type="submission" date="2015-12" db="EMBL/GenBank/DDBJ databases">
        <title>De novo transcriptome assembly of four potential Pierce s Disease insect vectors from Arizona vineyards.</title>
        <authorList>
            <person name="Tassone E.E."/>
        </authorList>
    </citation>
    <scope>NUCLEOTIDE SEQUENCE</scope>
</reference>
<comment type="cofactor">
    <cofactor evidence="1">
        <name>FAD</name>
        <dbReference type="ChEBI" id="CHEBI:57692"/>
    </cofactor>
</comment>
<dbReference type="GO" id="GO:0004499">
    <property type="term" value="F:N,N-dimethylaniline monooxygenase activity"/>
    <property type="evidence" value="ECO:0007669"/>
    <property type="project" value="InterPro"/>
</dbReference>
<dbReference type="FunFam" id="3.50.50.60:FF:000138">
    <property type="entry name" value="Flavin-containing monooxygenase"/>
    <property type="match status" value="1"/>
</dbReference>
<dbReference type="InterPro" id="IPR020946">
    <property type="entry name" value="Flavin_mOase-like"/>
</dbReference>
<keyword evidence="4" id="KW-0274">FAD</keyword>
<keyword evidence="6" id="KW-0560">Oxidoreductase</keyword>
<dbReference type="Gene3D" id="3.50.50.60">
    <property type="entry name" value="FAD/NAD(P)-binding domain"/>
    <property type="match status" value="1"/>
</dbReference>
<sequence length="222" mass="25953">IIHSHYYRKPEVVTGKVVLVFGGGPSGIDISCDMSPYASKIYFSHHRPDLLQCNFPKNINHMPNVIEFTNDGVIFEDNTFFEIDFVLLCTDIDRGMRIRYVTIRKEILRGEIFDTPLNRIVRSLQLGQRFQMRIQSREDYVKILYHGHRGIWFTDGSKTDNCRYRNYASCRQKKNNTIFQAEMAVIDNFVTNLVLCNLGGGNIYRLVWTARLLLRHWKIQIG</sequence>
<dbReference type="Pfam" id="PF00743">
    <property type="entry name" value="FMO-like"/>
    <property type="match status" value="1"/>
</dbReference>
<evidence type="ECO:0000256" key="2">
    <source>
        <dbReference type="ARBA" id="ARBA00009183"/>
    </source>
</evidence>
<keyword evidence="5" id="KW-0521">NADP</keyword>
<evidence type="ECO:0000256" key="3">
    <source>
        <dbReference type="ARBA" id="ARBA00022630"/>
    </source>
</evidence>
<dbReference type="EMBL" id="GEDC01006189">
    <property type="protein sequence ID" value="JAS31109.1"/>
    <property type="molecule type" value="Transcribed_RNA"/>
</dbReference>
<comment type="similarity">
    <text evidence="2">Belongs to the FMO family.</text>
</comment>
<evidence type="ECO:0000256" key="5">
    <source>
        <dbReference type="ARBA" id="ARBA00022857"/>
    </source>
</evidence>
<dbReference type="GO" id="GO:0050660">
    <property type="term" value="F:flavin adenine dinucleotide binding"/>
    <property type="evidence" value="ECO:0007669"/>
    <property type="project" value="InterPro"/>
</dbReference>
<accession>A0A1B6DZN3</accession>
<evidence type="ECO:0000256" key="6">
    <source>
        <dbReference type="ARBA" id="ARBA00023002"/>
    </source>
</evidence>
<gene>
    <name evidence="8" type="ORF">g.34242</name>
</gene>
<dbReference type="AlphaFoldDB" id="A0A1B6DZN3"/>
<keyword evidence="7" id="KW-0503">Monooxygenase</keyword>
<dbReference type="InterPro" id="IPR036188">
    <property type="entry name" value="FAD/NAD-bd_sf"/>
</dbReference>
<protein>
    <recommendedName>
        <fullName evidence="9">Flavin-containing monooxygenase</fullName>
    </recommendedName>
</protein>
<keyword evidence="3" id="KW-0285">Flavoprotein</keyword>
<evidence type="ECO:0000313" key="8">
    <source>
        <dbReference type="EMBL" id="JAS31109.1"/>
    </source>
</evidence>